<organism evidence="2">
    <name type="scientific">Cucumis melo</name>
    <name type="common">Muskmelon</name>
    <dbReference type="NCBI Taxonomy" id="3656"/>
    <lineage>
        <taxon>Eukaryota</taxon>
        <taxon>Viridiplantae</taxon>
        <taxon>Streptophyta</taxon>
        <taxon>Embryophyta</taxon>
        <taxon>Tracheophyta</taxon>
        <taxon>Spermatophyta</taxon>
        <taxon>Magnoliopsida</taxon>
        <taxon>eudicotyledons</taxon>
        <taxon>Gunneridae</taxon>
        <taxon>Pentapetalae</taxon>
        <taxon>rosids</taxon>
        <taxon>fabids</taxon>
        <taxon>Cucurbitales</taxon>
        <taxon>Cucurbitaceae</taxon>
        <taxon>Benincaseae</taxon>
        <taxon>Cucumis</taxon>
    </lineage>
</organism>
<dbReference type="AlphaFoldDB" id="A0A9I9E747"/>
<accession>A0A9I9E747</accession>
<protein>
    <recommendedName>
        <fullName evidence="3">Plant transposase</fullName>
    </recommendedName>
</protein>
<dbReference type="Gramene" id="MELO3C029726.2.1">
    <property type="protein sequence ID" value="MELO3C029726.2.1"/>
    <property type="gene ID" value="MELO3C029726.2"/>
</dbReference>
<dbReference type="PANTHER" id="PTHR33144">
    <property type="entry name" value="OS10G0409366 PROTEIN-RELATED"/>
    <property type="match status" value="1"/>
</dbReference>
<feature type="region of interest" description="Disordered" evidence="1">
    <location>
        <begin position="190"/>
        <end position="217"/>
    </location>
</feature>
<evidence type="ECO:0000313" key="2">
    <source>
        <dbReference type="EnsemblPlants" id="MELO3C029726.2.1"/>
    </source>
</evidence>
<name>A0A9I9E747_CUCME</name>
<sequence length="217" mass="25241">MTLRKKTRGPTKMKTIAVEKQSRVDIVFNEYGQPINDESVGLASFLEPLVREVVPVNLENWLKLPTRVKSRYNVEDWQKKFFFKKIGRLWRVGKSRLVKQIRDAPTKDAILKLMPHNLQSVDDWMDFVSEKTSEKIGWRTAASDGIHFSRESISYPVARRRPLPYLFDFSSPQSLPSSILSCADRCGKMEREEDGGRRRMERDEKKMVEDGVEKMMG</sequence>
<dbReference type="EnsemblPlants" id="MELO3C029726.2.1">
    <property type="protein sequence ID" value="MELO3C029726.2.1"/>
    <property type="gene ID" value="MELO3C029726.2"/>
</dbReference>
<evidence type="ECO:0000256" key="1">
    <source>
        <dbReference type="SAM" id="MobiDB-lite"/>
    </source>
</evidence>
<reference evidence="2" key="1">
    <citation type="submission" date="2023-03" db="UniProtKB">
        <authorList>
            <consortium name="EnsemblPlants"/>
        </authorList>
    </citation>
    <scope>IDENTIFICATION</scope>
</reference>
<proteinExistence type="predicted"/>
<dbReference type="PANTHER" id="PTHR33144:SF48">
    <property type="entry name" value="PLANT TRANSPOSASE (PTTA_EN_SPM FAMILY)"/>
    <property type="match status" value="1"/>
</dbReference>
<evidence type="ECO:0008006" key="3">
    <source>
        <dbReference type="Google" id="ProtNLM"/>
    </source>
</evidence>